<evidence type="ECO:0000256" key="2">
    <source>
        <dbReference type="PROSITE-ProRule" id="PRU00169"/>
    </source>
</evidence>
<dbReference type="InterPro" id="IPR016032">
    <property type="entry name" value="Sig_transdc_resp-reg_C-effctor"/>
</dbReference>
<dbReference type="InterPro" id="IPR000792">
    <property type="entry name" value="Tscrpt_reg_LuxR_C"/>
</dbReference>
<dbReference type="PANTHER" id="PTHR43214">
    <property type="entry name" value="TWO-COMPONENT RESPONSE REGULATOR"/>
    <property type="match status" value="1"/>
</dbReference>
<dbReference type="Proteomes" id="UP001321453">
    <property type="component" value="Unassembled WGS sequence"/>
</dbReference>
<feature type="domain" description="HTH luxR-type" evidence="3">
    <location>
        <begin position="146"/>
        <end position="211"/>
    </location>
</feature>
<dbReference type="SUPFAM" id="SSF52172">
    <property type="entry name" value="CheY-like"/>
    <property type="match status" value="1"/>
</dbReference>
<dbReference type="Pfam" id="PF00072">
    <property type="entry name" value="Response_reg"/>
    <property type="match status" value="1"/>
</dbReference>
<dbReference type="PROSITE" id="PS50110">
    <property type="entry name" value="RESPONSE_REGULATORY"/>
    <property type="match status" value="1"/>
</dbReference>
<reference evidence="5 6" key="1">
    <citation type="submission" date="2023-06" db="EMBL/GenBank/DDBJ databases">
        <title>Cellulomonas sp. MW9 Whole genome sequence.</title>
        <authorList>
            <person name="Park S."/>
        </authorList>
    </citation>
    <scope>NUCLEOTIDE SEQUENCE [LARGE SCALE GENOMIC DNA]</scope>
    <source>
        <strain evidence="5 6">MW9</strain>
    </source>
</reference>
<evidence type="ECO:0000259" key="3">
    <source>
        <dbReference type="PROSITE" id="PS50043"/>
    </source>
</evidence>
<evidence type="ECO:0000259" key="4">
    <source>
        <dbReference type="PROSITE" id="PS50110"/>
    </source>
</evidence>
<evidence type="ECO:0000313" key="6">
    <source>
        <dbReference type="Proteomes" id="UP001321453"/>
    </source>
</evidence>
<dbReference type="SUPFAM" id="SSF46894">
    <property type="entry name" value="C-terminal effector domain of the bipartite response regulators"/>
    <property type="match status" value="1"/>
</dbReference>
<keyword evidence="6" id="KW-1185">Reference proteome</keyword>
<dbReference type="PROSITE" id="PS50043">
    <property type="entry name" value="HTH_LUXR_2"/>
    <property type="match status" value="1"/>
</dbReference>
<evidence type="ECO:0000256" key="1">
    <source>
        <dbReference type="ARBA" id="ARBA00023125"/>
    </source>
</evidence>
<organism evidence="5 6">
    <name type="scientific">Cellulomonas edaphi</name>
    <dbReference type="NCBI Taxonomy" id="3053468"/>
    <lineage>
        <taxon>Bacteria</taxon>
        <taxon>Bacillati</taxon>
        <taxon>Actinomycetota</taxon>
        <taxon>Actinomycetes</taxon>
        <taxon>Micrococcales</taxon>
        <taxon>Cellulomonadaceae</taxon>
        <taxon>Cellulomonas</taxon>
    </lineage>
</organism>
<keyword evidence="2" id="KW-0597">Phosphoprotein</keyword>
<feature type="modified residue" description="4-aspartylphosphate" evidence="2">
    <location>
        <position position="59"/>
    </location>
</feature>
<evidence type="ECO:0000313" key="5">
    <source>
        <dbReference type="EMBL" id="MDM7832257.1"/>
    </source>
</evidence>
<dbReference type="InterPro" id="IPR039420">
    <property type="entry name" value="WalR-like"/>
</dbReference>
<proteinExistence type="predicted"/>
<gene>
    <name evidence="5" type="ORF">QRT05_13015</name>
</gene>
<name>A0ABT7S9F9_9CELL</name>
<dbReference type="PRINTS" id="PR00038">
    <property type="entry name" value="HTHLUXR"/>
</dbReference>
<comment type="caution">
    <text evidence="5">The sequence shown here is derived from an EMBL/GenBank/DDBJ whole genome shotgun (WGS) entry which is preliminary data.</text>
</comment>
<dbReference type="EMBL" id="JAUCGR010000003">
    <property type="protein sequence ID" value="MDM7832257.1"/>
    <property type="molecule type" value="Genomic_DNA"/>
</dbReference>
<dbReference type="InterPro" id="IPR011006">
    <property type="entry name" value="CheY-like_superfamily"/>
</dbReference>
<feature type="domain" description="Response regulatory" evidence="4">
    <location>
        <begin position="8"/>
        <end position="126"/>
    </location>
</feature>
<dbReference type="SMART" id="SM00421">
    <property type="entry name" value="HTH_LUXR"/>
    <property type="match status" value="1"/>
</dbReference>
<accession>A0ABT7S9F9</accession>
<dbReference type="SMART" id="SM00448">
    <property type="entry name" value="REC"/>
    <property type="match status" value="1"/>
</dbReference>
<sequence>MVKRKILRVAVVEDEGLLRSMLTEIIEAHPGMTVVHALPDATTARRELLPGTADVVVMDVDLGDGNGVALSVVLQRADPELRILLLSSHNLMPLVLSVRNEASSPWSYLSKRSSLDRATLLRAIERTAEGQVVLDPELSRRAVARADSQLQALSPAQMSVLRLVATGLPNSAIGETLEITQRSVQNHLFAIYQTLGISSKEAYPRVAAVLRFMQETASA</sequence>
<keyword evidence="1" id="KW-0238">DNA-binding</keyword>
<dbReference type="Pfam" id="PF00196">
    <property type="entry name" value="GerE"/>
    <property type="match status" value="1"/>
</dbReference>
<protein>
    <submittedName>
        <fullName evidence="5">Response regulator transcription factor</fullName>
    </submittedName>
</protein>
<dbReference type="Gene3D" id="3.40.50.2300">
    <property type="match status" value="1"/>
</dbReference>
<dbReference type="InterPro" id="IPR001789">
    <property type="entry name" value="Sig_transdc_resp-reg_receiver"/>
</dbReference>
<dbReference type="RefSeq" id="WP_289447689.1">
    <property type="nucleotide sequence ID" value="NZ_JAUCGR010000003.1"/>
</dbReference>